<proteinExistence type="predicted"/>
<dbReference type="OrthoDB" id="10473946at2759"/>
<reference evidence="1" key="1">
    <citation type="submission" date="2021-02" db="EMBL/GenBank/DDBJ databases">
        <authorList>
            <person name="Dougan E. K."/>
            <person name="Rhodes N."/>
            <person name="Thang M."/>
            <person name="Chan C."/>
        </authorList>
    </citation>
    <scope>NUCLEOTIDE SEQUENCE</scope>
</reference>
<protein>
    <submittedName>
        <fullName evidence="1">Uncharacterized protein</fullName>
    </submittedName>
</protein>
<organism evidence="1 2">
    <name type="scientific">Symbiodinium necroappetens</name>
    <dbReference type="NCBI Taxonomy" id="1628268"/>
    <lineage>
        <taxon>Eukaryota</taxon>
        <taxon>Sar</taxon>
        <taxon>Alveolata</taxon>
        <taxon>Dinophyceae</taxon>
        <taxon>Suessiales</taxon>
        <taxon>Symbiodiniaceae</taxon>
        <taxon>Symbiodinium</taxon>
    </lineage>
</organism>
<gene>
    <name evidence="1" type="ORF">SNEC2469_LOCUS22774</name>
</gene>
<evidence type="ECO:0000313" key="1">
    <source>
        <dbReference type="EMBL" id="CAE7777786.1"/>
    </source>
</evidence>
<evidence type="ECO:0000313" key="2">
    <source>
        <dbReference type="Proteomes" id="UP000601435"/>
    </source>
</evidence>
<name>A0A812YFC8_9DINO</name>
<sequence>MPAAALPLRHPPSCWPNCGGSLLGLHPSFDRQQRLWERGMMRFVGRRQSSGLDFRDLRCSFGTYALDVEFASLEDRGRQEEDMLGIEGATTDARPSYKMSRYKERPLQQSRSMSSNVASMLSKHYIPLVRSAEKLFRRRQQSTVHVASRLIKKLRKTS</sequence>
<accession>A0A812YFC8</accession>
<dbReference type="EMBL" id="CAJNJA010041775">
    <property type="protein sequence ID" value="CAE7777786.1"/>
    <property type="molecule type" value="Genomic_DNA"/>
</dbReference>
<comment type="caution">
    <text evidence="1">The sequence shown here is derived from an EMBL/GenBank/DDBJ whole genome shotgun (WGS) entry which is preliminary data.</text>
</comment>
<dbReference type="Proteomes" id="UP000601435">
    <property type="component" value="Unassembled WGS sequence"/>
</dbReference>
<dbReference type="AlphaFoldDB" id="A0A812YFC8"/>
<keyword evidence="2" id="KW-1185">Reference proteome</keyword>